<dbReference type="AlphaFoldDB" id="A0AAW0L518"/>
<reference evidence="1 2" key="1">
    <citation type="journal article" date="2018" name="Sci. Data">
        <title>The draft genome sequence of cork oak.</title>
        <authorList>
            <person name="Ramos A.M."/>
            <person name="Usie A."/>
            <person name="Barbosa P."/>
            <person name="Barros P.M."/>
            <person name="Capote T."/>
            <person name="Chaves I."/>
            <person name="Simoes F."/>
            <person name="Abreu I."/>
            <person name="Carrasquinho I."/>
            <person name="Faro C."/>
            <person name="Guimaraes J.B."/>
            <person name="Mendonca D."/>
            <person name="Nobrega F."/>
            <person name="Rodrigues L."/>
            <person name="Saibo N.J.M."/>
            <person name="Varela M.C."/>
            <person name="Egas C."/>
            <person name="Matos J."/>
            <person name="Miguel C.M."/>
            <person name="Oliveira M.M."/>
            <person name="Ricardo C.P."/>
            <person name="Goncalves S."/>
        </authorList>
    </citation>
    <scope>NUCLEOTIDE SEQUENCE [LARGE SCALE GENOMIC DNA]</scope>
    <source>
        <strain evidence="2">cv. HL8</strain>
    </source>
</reference>
<organism evidence="1 2">
    <name type="scientific">Quercus suber</name>
    <name type="common">Cork oak</name>
    <dbReference type="NCBI Taxonomy" id="58331"/>
    <lineage>
        <taxon>Eukaryota</taxon>
        <taxon>Viridiplantae</taxon>
        <taxon>Streptophyta</taxon>
        <taxon>Embryophyta</taxon>
        <taxon>Tracheophyta</taxon>
        <taxon>Spermatophyta</taxon>
        <taxon>Magnoliopsida</taxon>
        <taxon>eudicotyledons</taxon>
        <taxon>Gunneridae</taxon>
        <taxon>Pentapetalae</taxon>
        <taxon>rosids</taxon>
        <taxon>fabids</taxon>
        <taxon>Fagales</taxon>
        <taxon>Fagaceae</taxon>
        <taxon>Quercus</taxon>
    </lineage>
</organism>
<comment type="caution">
    <text evidence="1">The sequence shown here is derived from an EMBL/GenBank/DDBJ whole genome shotgun (WGS) entry which is preliminary data.</text>
</comment>
<keyword evidence="2" id="KW-1185">Reference proteome</keyword>
<accession>A0AAW0L518</accession>
<proteinExistence type="predicted"/>
<dbReference type="EMBL" id="PKMF04000167">
    <property type="protein sequence ID" value="KAK7845666.1"/>
    <property type="molecule type" value="Genomic_DNA"/>
</dbReference>
<evidence type="ECO:0000313" key="1">
    <source>
        <dbReference type="EMBL" id="KAK7845666.1"/>
    </source>
</evidence>
<name>A0AAW0L518_QUESU</name>
<dbReference type="Proteomes" id="UP000237347">
    <property type="component" value="Unassembled WGS sequence"/>
</dbReference>
<gene>
    <name evidence="1" type="ORF">CFP56_009109</name>
</gene>
<sequence>MIADNSFCVVLDRVQFSKAIICIHIERLRFERQYLFEVSIIFSKFPLTKVTAGRWWNSNFKVKVIGVGWAKKSKAVAALPAVDME</sequence>
<feature type="non-terminal residue" evidence="1">
    <location>
        <position position="85"/>
    </location>
</feature>
<protein>
    <submittedName>
        <fullName evidence="1">Uncharacterized protein</fullName>
    </submittedName>
</protein>
<evidence type="ECO:0000313" key="2">
    <source>
        <dbReference type="Proteomes" id="UP000237347"/>
    </source>
</evidence>